<dbReference type="EMBL" id="CAJHNH020002335">
    <property type="protein sequence ID" value="CAG5126360.1"/>
    <property type="molecule type" value="Genomic_DNA"/>
</dbReference>
<accession>A0A8S3ZEY4</accession>
<dbReference type="PANTHER" id="PTHR12103:SF38">
    <property type="entry name" value="5'-NUCLEOTIDASE DOMAIN-CONTAINING PROTEIN 1"/>
    <property type="match status" value="1"/>
</dbReference>
<name>A0A8S3ZEY4_9EUPU</name>
<dbReference type="GO" id="GO:0046872">
    <property type="term" value="F:metal ion binding"/>
    <property type="evidence" value="ECO:0007669"/>
    <property type="project" value="UniProtKB-KW"/>
</dbReference>
<dbReference type="Proteomes" id="UP000678393">
    <property type="component" value="Unassembled WGS sequence"/>
</dbReference>
<evidence type="ECO:0000313" key="5">
    <source>
        <dbReference type="EMBL" id="CAG5126360.1"/>
    </source>
</evidence>
<keyword evidence="4" id="KW-0460">Magnesium</keyword>
<evidence type="ECO:0008006" key="7">
    <source>
        <dbReference type="Google" id="ProtNLM"/>
    </source>
</evidence>
<proteinExistence type="inferred from homology"/>
<feature type="non-terminal residue" evidence="5">
    <location>
        <position position="1"/>
    </location>
</feature>
<evidence type="ECO:0000256" key="1">
    <source>
        <dbReference type="ARBA" id="ARBA00009589"/>
    </source>
</evidence>
<keyword evidence="2" id="KW-0479">Metal-binding</keyword>
<reference evidence="5" key="1">
    <citation type="submission" date="2021-04" db="EMBL/GenBank/DDBJ databases">
        <authorList>
            <consortium name="Molecular Ecology Group"/>
        </authorList>
    </citation>
    <scope>NUCLEOTIDE SEQUENCE</scope>
</reference>
<comment type="caution">
    <text evidence="5">The sequence shown here is derived from an EMBL/GenBank/DDBJ whole genome shotgun (WGS) entry which is preliminary data.</text>
</comment>
<sequence length="310" mass="36286">MAGTRKINFADFDALGFDMDYTLARYKFVPFFNMVYEGVCNFLVEHRNYKSSIFHGLHEDKDLIYKGLIVDFEKGNVLKLGHDGIILKAAHGTKTLSQKEIETVYRDRKFADYETFKRGMKSADGKWRFFENYFDIPGLVAFAKIIDYYREQNICESSSTYEYVWADVLAALEDMYSPSHFAENKGDFFKHMTQEIHKYAEPVSQQVKDWLRALRQNNRKLFLLTSSYPDFAAYVMNFIMGSDWRSYFDLILTGGRKPRFFTESKPFIEVKNQKLGQEVKKLETGGEYCHGNYSDLMVFLREVTGKQDPQ</sequence>
<dbReference type="InterPro" id="IPR008380">
    <property type="entry name" value="HAD-SF_hydro_IG_5-nucl"/>
</dbReference>
<dbReference type="InterPro" id="IPR023214">
    <property type="entry name" value="HAD_sf"/>
</dbReference>
<dbReference type="SUPFAM" id="SSF56784">
    <property type="entry name" value="HAD-like"/>
    <property type="match status" value="1"/>
</dbReference>
<keyword evidence="6" id="KW-1185">Reference proteome</keyword>
<gene>
    <name evidence="5" type="ORF">CUNI_LOCUS11918</name>
</gene>
<dbReference type="Pfam" id="PF05761">
    <property type="entry name" value="5_nucleotid"/>
    <property type="match status" value="1"/>
</dbReference>
<evidence type="ECO:0000256" key="4">
    <source>
        <dbReference type="ARBA" id="ARBA00022842"/>
    </source>
</evidence>
<protein>
    <recommendedName>
        <fullName evidence="7">5'-nucleotidase</fullName>
    </recommendedName>
</protein>
<keyword evidence="3" id="KW-0378">Hydrolase</keyword>
<comment type="similarity">
    <text evidence="1">Belongs to the 5'(3')-deoxyribonucleotidase family.</text>
</comment>
<organism evidence="5 6">
    <name type="scientific">Candidula unifasciata</name>
    <dbReference type="NCBI Taxonomy" id="100452"/>
    <lineage>
        <taxon>Eukaryota</taxon>
        <taxon>Metazoa</taxon>
        <taxon>Spiralia</taxon>
        <taxon>Lophotrochozoa</taxon>
        <taxon>Mollusca</taxon>
        <taxon>Gastropoda</taxon>
        <taxon>Heterobranchia</taxon>
        <taxon>Euthyneura</taxon>
        <taxon>Panpulmonata</taxon>
        <taxon>Eupulmonata</taxon>
        <taxon>Stylommatophora</taxon>
        <taxon>Helicina</taxon>
        <taxon>Helicoidea</taxon>
        <taxon>Geomitridae</taxon>
        <taxon>Candidula</taxon>
    </lineage>
</organism>
<dbReference type="GO" id="GO:0008253">
    <property type="term" value="F:5'-nucleotidase activity"/>
    <property type="evidence" value="ECO:0007669"/>
    <property type="project" value="TreeGrafter"/>
</dbReference>
<evidence type="ECO:0000313" key="6">
    <source>
        <dbReference type="Proteomes" id="UP000678393"/>
    </source>
</evidence>
<dbReference type="Gene3D" id="3.40.50.1000">
    <property type="entry name" value="HAD superfamily/HAD-like"/>
    <property type="match status" value="1"/>
</dbReference>
<dbReference type="PANTHER" id="PTHR12103">
    <property type="entry name" value="5'-NUCLEOTIDASE DOMAIN-CONTAINING"/>
    <property type="match status" value="1"/>
</dbReference>
<evidence type="ECO:0000256" key="2">
    <source>
        <dbReference type="ARBA" id="ARBA00022723"/>
    </source>
</evidence>
<dbReference type="InterPro" id="IPR036412">
    <property type="entry name" value="HAD-like_sf"/>
</dbReference>
<evidence type="ECO:0000256" key="3">
    <source>
        <dbReference type="ARBA" id="ARBA00022801"/>
    </source>
</evidence>
<dbReference type="OrthoDB" id="6503940at2759"/>
<dbReference type="AlphaFoldDB" id="A0A8S3ZEY4"/>